<dbReference type="OrthoDB" id="9804431at2"/>
<feature type="binding site" evidence="3">
    <location>
        <begin position="22"/>
        <end position="27"/>
    </location>
    <ligand>
        <name>GTP</name>
        <dbReference type="ChEBI" id="CHEBI:37565"/>
    </ligand>
</feature>
<dbReference type="GO" id="GO:0005737">
    <property type="term" value="C:cytoplasm"/>
    <property type="evidence" value="ECO:0007669"/>
    <property type="project" value="UniProtKB-SubCell"/>
</dbReference>
<keyword evidence="3" id="KW-0699">rRNA-binding</keyword>
<protein>
    <recommendedName>
        <fullName evidence="3">Large ribosomal subunit assembly factor BipA</fullName>
        <ecNumber evidence="3">3.6.5.-</ecNumber>
    </recommendedName>
    <alternativeName>
        <fullName evidence="3">GTP-binding protein BipA</fullName>
    </alternativeName>
</protein>
<feature type="binding site" evidence="3">
    <location>
        <begin position="135"/>
        <end position="138"/>
    </location>
    <ligand>
        <name>GTP</name>
        <dbReference type="ChEBI" id="CHEBI:37565"/>
    </ligand>
</feature>
<dbReference type="CDD" id="cd16263">
    <property type="entry name" value="BipA_III"/>
    <property type="match status" value="1"/>
</dbReference>
<dbReference type="InterPro" id="IPR006298">
    <property type="entry name" value="BipA"/>
</dbReference>
<comment type="subcellular location">
    <subcellularLocation>
        <location evidence="3">Cytoplasm</location>
    </subcellularLocation>
    <text evidence="3">Binds to ribosomes.</text>
</comment>
<dbReference type="HAMAP" id="MF_00849">
    <property type="entry name" value="BipA"/>
    <property type="match status" value="1"/>
</dbReference>
<organism evidence="5 6">
    <name type="scientific">Oceanispirochaeta crateris</name>
    <dbReference type="NCBI Taxonomy" id="2518645"/>
    <lineage>
        <taxon>Bacteria</taxon>
        <taxon>Pseudomonadati</taxon>
        <taxon>Spirochaetota</taxon>
        <taxon>Spirochaetia</taxon>
        <taxon>Spirochaetales</taxon>
        <taxon>Spirochaetaceae</taxon>
        <taxon>Oceanispirochaeta</taxon>
    </lineage>
</organism>
<proteinExistence type="inferred from homology"/>
<dbReference type="InterPro" id="IPR035651">
    <property type="entry name" value="BipA_V"/>
</dbReference>
<dbReference type="InterPro" id="IPR047043">
    <property type="entry name" value="BipA_III"/>
</dbReference>
<dbReference type="InterPro" id="IPR000640">
    <property type="entry name" value="EFG_V-like"/>
</dbReference>
<name>A0A5C1QP30_9SPIO</name>
<dbReference type="GO" id="GO:0000027">
    <property type="term" value="P:ribosomal large subunit assembly"/>
    <property type="evidence" value="ECO:0007669"/>
    <property type="project" value="UniProtKB-UniRule"/>
</dbReference>
<comment type="similarity">
    <text evidence="1">Belongs to the TRAFAC class translation factor GTPase superfamily. Classic translation factor GTPase family. LepA subfamily.</text>
</comment>
<dbReference type="GO" id="GO:0003924">
    <property type="term" value="F:GTPase activity"/>
    <property type="evidence" value="ECO:0007669"/>
    <property type="project" value="UniProtKB-UniRule"/>
</dbReference>
<dbReference type="NCBIfam" id="TIGR00231">
    <property type="entry name" value="small_GTP"/>
    <property type="match status" value="1"/>
</dbReference>
<evidence type="ECO:0000256" key="3">
    <source>
        <dbReference type="HAMAP-Rule" id="MF_00849"/>
    </source>
</evidence>
<dbReference type="Gene3D" id="3.30.70.870">
    <property type="entry name" value="Elongation Factor G (Translational Gtpase), domain 3"/>
    <property type="match status" value="1"/>
</dbReference>
<keyword evidence="3" id="KW-0694">RNA-binding</keyword>
<dbReference type="SUPFAM" id="SSF52540">
    <property type="entry name" value="P-loop containing nucleoside triphosphate hydrolases"/>
    <property type="match status" value="1"/>
</dbReference>
<evidence type="ECO:0000259" key="4">
    <source>
        <dbReference type="PROSITE" id="PS51722"/>
    </source>
</evidence>
<dbReference type="InterPro" id="IPR042116">
    <property type="entry name" value="TypA/BipA_C"/>
</dbReference>
<dbReference type="Pfam" id="PF00009">
    <property type="entry name" value="GTP_EFTU"/>
    <property type="match status" value="1"/>
</dbReference>
<dbReference type="CDD" id="cd01891">
    <property type="entry name" value="TypA_BipA"/>
    <property type="match status" value="1"/>
</dbReference>
<dbReference type="Gene3D" id="2.40.50.250">
    <property type="entry name" value="bipa protein"/>
    <property type="match status" value="1"/>
</dbReference>
<dbReference type="InterPro" id="IPR035647">
    <property type="entry name" value="EFG_III/V"/>
</dbReference>
<dbReference type="PROSITE" id="PS51722">
    <property type="entry name" value="G_TR_2"/>
    <property type="match status" value="1"/>
</dbReference>
<dbReference type="AlphaFoldDB" id="A0A5C1QP30"/>
<dbReference type="Pfam" id="PF03144">
    <property type="entry name" value="GTP_EFTU_D2"/>
    <property type="match status" value="1"/>
</dbReference>
<dbReference type="InterPro" id="IPR047041">
    <property type="entry name" value="BipA_GTP-bd_dom"/>
</dbReference>
<dbReference type="EMBL" id="CP036150">
    <property type="protein sequence ID" value="QEN08750.1"/>
    <property type="molecule type" value="Genomic_DNA"/>
</dbReference>
<dbReference type="GO" id="GO:0005525">
    <property type="term" value="F:GTP binding"/>
    <property type="evidence" value="ECO:0007669"/>
    <property type="project" value="UniProtKB-UniRule"/>
</dbReference>
<dbReference type="EC" id="3.6.5.-" evidence="3"/>
<dbReference type="KEGG" id="ock:EXM22_12410"/>
<dbReference type="InterPro" id="IPR047042">
    <property type="entry name" value="BipA_II"/>
</dbReference>
<evidence type="ECO:0000313" key="6">
    <source>
        <dbReference type="Proteomes" id="UP000324209"/>
    </source>
</evidence>
<dbReference type="GO" id="GO:0000049">
    <property type="term" value="F:tRNA binding"/>
    <property type="evidence" value="ECO:0007669"/>
    <property type="project" value="UniProtKB-KW"/>
</dbReference>
<feature type="domain" description="Tr-type G" evidence="4">
    <location>
        <begin position="10"/>
        <end position="205"/>
    </location>
</feature>
<dbReference type="FunFam" id="3.30.70.240:FF:000002">
    <property type="entry name" value="GTP-binding protein TypA"/>
    <property type="match status" value="1"/>
</dbReference>
<dbReference type="InterPro" id="IPR004161">
    <property type="entry name" value="EFTu-like_2"/>
</dbReference>
<keyword evidence="3" id="KW-0378">Hydrolase</keyword>
<dbReference type="Gene3D" id="3.30.70.240">
    <property type="match status" value="1"/>
</dbReference>
<dbReference type="InterPro" id="IPR027417">
    <property type="entry name" value="P-loop_NTPase"/>
</dbReference>
<dbReference type="SUPFAM" id="SSF50447">
    <property type="entry name" value="Translation proteins"/>
    <property type="match status" value="1"/>
</dbReference>
<comment type="similarity">
    <text evidence="3">Belongs to the TRAFAC class translation factor GTPase superfamily. Classic translation factor GTPase family. BipA subfamily.</text>
</comment>
<keyword evidence="3" id="KW-0547">Nucleotide-binding</keyword>
<dbReference type="InterPro" id="IPR005225">
    <property type="entry name" value="Small_GTP-bd"/>
</dbReference>
<dbReference type="Pfam" id="PF00679">
    <property type="entry name" value="EFG_C"/>
    <property type="match status" value="1"/>
</dbReference>
<dbReference type="Proteomes" id="UP000324209">
    <property type="component" value="Chromosome"/>
</dbReference>
<evidence type="ECO:0000256" key="1">
    <source>
        <dbReference type="ARBA" id="ARBA00005454"/>
    </source>
</evidence>
<dbReference type="FunFam" id="3.40.50.300:FF:000055">
    <property type="entry name" value="GTP-binding protein TypA"/>
    <property type="match status" value="1"/>
</dbReference>
<evidence type="ECO:0000313" key="5">
    <source>
        <dbReference type="EMBL" id="QEN08750.1"/>
    </source>
</evidence>
<dbReference type="InterPro" id="IPR006297">
    <property type="entry name" value="EF-4"/>
</dbReference>
<keyword evidence="3" id="KW-0963">Cytoplasm</keyword>
<evidence type="ECO:0000256" key="2">
    <source>
        <dbReference type="ARBA" id="ARBA00023134"/>
    </source>
</evidence>
<comment type="function">
    <text evidence="3">A 50S ribosomal subunit assembly protein with GTPase activity, required for 50S subunit assembly at low temperatures, may also play a role in translation. Binds GTP and analogs. Binds the 70S ribosome between the 30S and 50S subunits, in a similar position as ribosome-bound EF-G; it contacts a number of ribosomal proteins, both rRNAs and the A-site tRNA.</text>
</comment>
<dbReference type="InterPro" id="IPR000795">
    <property type="entry name" value="T_Tr_GTP-bd_dom"/>
</dbReference>
<dbReference type="CDD" id="cd03710">
    <property type="entry name" value="BipA_TypA_C"/>
    <property type="match status" value="1"/>
</dbReference>
<dbReference type="InterPro" id="IPR031157">
    <property type="entry name" value="G_TR_CS"/>
</dbReference>
<dbReference type="RefSeq" id="WP_149486831.1">
    <property type="nucleotide sequence ID" value="NZ_CP036150.1"/>
</dbReference>
<dbReference type="PROSITE" id="PS00301">
    <property type="entry name" value="G_TR_1"/>
    <property type="match status" value="1"/>
</dbReference>
<keyword evidence="6" id="KW-1185">Reference proteome</keyword>
<dbReference type="NCBIfam" id="TIGR01394">
    <property type="entry name" value="TypA_BipA"/>
    <property type="match status" value="1"/>
</dbReference>
<reference evidence="5 6" key="1">
    <citation type="submission" date="2019-02" db="EMBL/GenBank/DDBJ databases">
        <title>Complete Genome Sequence and Methylome Analysis of free living Spirochaetas.</title>
        <authorList>
            <person name="Fomenkov A."/>
            <person name="Dubinina G."/>
            <person name="Leshcheva N."/>
            <person name="Mikheeva N."/>
            <person name="Grabovich M."/>
            <person name="Vincze T."/>
            <person name="Roberts R.J."/>
        </authorList>
    </citation>
    <scope>NUCLEOTIDE SEQUENCE [LARGE SCALE GENOMIC DNA]</scope>
    <source>
        <strain evidence="5 6">K2</strain>
    </source>
</reference>
<keyword evidence="3" id="KW-0820">tRNA-binding</keyword>
<comment type="catalytic activity">
    <reaction evidence="3">
        <text>GTP + H2O = GDP + phosphate + H(+)</text>
        <dbReference type="Rhea" id="RHEA:19669"/>
        <dbReference type="ChEBI" id="CHEBI:15377"/>
        <dbReference type="ChEBI" id="CHEBI:15378"/>
        <dbReference type="ChEBI" id="CHEBI:37565"/>
        <dbReference type="ChEBI" id="CHEBI:43474"/>
        <dbReference type="ChEBI" id="CHEBI:58189"/>
    </reaction>
</comment>
<dbReference type="Gene3D" id="3.40.50.300">
    <property type="entry name" value="P-loop containing nucleotide triphosphate hydrolases"/>
    <property type="match status" value="1"/>
</dbReference>
<dbReference type="InterPro" id="IPR048876">
    <property type="entry name" value="BipA_C"/>
</dbReference>
<sequence length="610" mass="68025">MPHNNNSFNKELRNIAIIAHVDHGKTTLVDSMFKQSGTFREGKETEERLMDSMDLERERGITIAAKNCSIVWKGVKINILDTPGHADFGGEVERALSMVDGVLLLVDASEGPLPQTRFVLAKALNAGLSVVIVINKIDRPDARPEAVLSEVYDLLIDLDAHDDQLECPVLFADGRAGIAKLNLEDKTENLHVLMDTILKEIPPPSYNDAEPFQMLVTDLSYSDYLGRLAIGKVVHGHVKSRDALVCIKDKGKQASLNVTKLQVYEGPSLKETDSASPGDIVVMAGIEDVHIGDTICTKVNPKALKRITVDEPTVSMRFTPNTSPTMGQEGKFVQSSKIRERLEKETMLNVSIKVEEFPDKEGFVVKGRGEFQMVILIETMRREGFELCVGRPEVIFHHKDGKVMEPIEHLYVDCEEEYTGVVTEKLSKRKGRMVSYVNHEHGRVRLEFSVPSRALIGYRDEFLTDTRGTGIMNSLISDYEEYRGDFPDRHSGALIADRTGEAVPYALYNLEPRGQLFVSPGDVVYEGMIVGEHNRENDLNVNACKTKKLSNVRASGKDDAVVLTPVIPMTLERGIQFLREDELMEVTPKSIRLRKVLLAASARKVNDKKG</sequence>
<keyword evidence="3" id="KW-0690">Ribosome biogenesis</keyword>
<gene>
    <name evidence="5" type="primary">typA</name>
    <name evidence="3" type="synonym">bipA</name>
    <name evidence="5" type="ORF">EXM22_12410</name>
</gene>
<dbReference type="GO" id="GO:0045727">
    <property type="term" value="P:positive regulation of translation"/>
    <property type="evidence" value="ECO:0007669"/>
    <property type="project" value="TreeGrafter"/>
</dbReference>
<dbReference type="PANTHER" id="PTHR43512:SF4">
    <property type="entry name" value="TRANSLATION FACTOR GUF1 HOMOLOG, CHLOROPLASTIC"/>
    <property type="match status" value="1"/>
</dbReference>
<comment type="subunit">
    <text evidence="3">Monomer.</text>
</comment>
<dbReference type="PRINTS" id="PR00315">
    <property type="entry name" value="ELONGATNFCT"/>
</dbReference>
<keyword evidence="2 3" id="KW-0342">GTP-binding</keyword>
<dbReference type="Gene3D" id="2.40.30.10">
    <property type="entry name" value="Translation factors"/>
    <property type="match status" value="1"/>
</dbReference>
<dbReference type="SUPFAM" id="SSF54980">
    <property type="entry name" value="EF-G C-terminal domain-like"/>
    <property type="match status" value="2"/>
</dbReference>
<dbReference type="FunFam" id="2.40.50.250:FF:000001">
    <property type="entry name" value="GTP-binding protein TypA"/>
    <property type="match status" value="1"/>
</dbReference>
<dbReference type="PANTHER" id="PTHR43512">
    <property type="entry name" value="TRANSLATION FACTOR GUF1-RELATED"/>
    <property type="match status" value="1"/>
</dbReference>
<accession>A0A5C1QP30</accession>
<dbReference type="GO" id="GO:0019843">
    <property type="term" value="F:rRNA binding"/>
    <property type="evidence" value="ECO:0007669"/>
    <property type="project" value="UniProtKB-KW"/>
</dbReference>
<dbReference type="CDD" id="cd03691">
    <property type="entry name" value="BipA_TypA_II"/>
    <property type="match status" value="1"/>
</dbReference>
<dbReference type="Pfam" id="PF21018">
    <property type="entry name" value="BipA_C"/>
    <property type="match status" value="1"/>
</dbReference>
<dbReference type="GO" id="GO:0043022">
    <property type="term" value="F:ribosome binding"/>
    <property type="evidence" value="ECO:0007669"/>
    <property type="project" value="UniProtKB-UniRule"/>
</dbReference>
<dbReference type="InterPro" id="IPR009000">
    <property type="entry name" value="Transl_B-barrel_sf"/>
</dbReference>